<dbReference type="InterPro" id="IPR020119">
    <property type="entry name" value="PsdUridine_synth_TruD_CS"/>
</dbReference>
<evidence type="ECO:0000256" key="1">
    <source>
        <dbReference type="ARBA" id="ARBA00022694"/>
    </source>
</evidence>
<dbReference type="NCBIfam" id="TIGR00094">
    <property type="entry name" value="tRNA_TruD_broad"/>
    <property type="match status" value="1"/>
</dbReference>
<keyword evidence="1 2" id="KW-0819">tRNA processing</keyword>
<dbReference type="PIRSF" id="PIRSF037016">
    <property type="entry name" value="Pseudouridin_synth_euk_prd"/>
    <property type="match status" value="1"/>
</dbReference>
<dbReference type="SUPFAM" id="SSF55120">
    <property type="entry name" value="Pseudouridine synthase"/>
    <property type="match status" value="1"/>
</dbReference>
<dbReference type="AlphaFoldDB" id="A0A4U8U8P1"/>
<accession>A0A4U8U8P1</accession>
<evidence type="ECO:0000256" key="2">
    <source>
        <dbReference type="HAMAP-Rule" id="MF_01082"/>
    </source>
</evidence>
<comment type="function">
    <text evidence="2">Responsible for synthesis of pseudouridine from uracil-13 in transfer RNAs.</text>
</comment>
<evidence type="ECO:0000313" key="4">
    <source>
        <dbReference type="Proteomes" id="UP000029857"/>
    </source>
</evidence>
<dbReference type="RefSeq" id="WP_034579655.1">
    <property type="nucleotide sequence ID" value="NZ_CAMCCI010000014.1"/>
</dbReference>
<evidence type="ECO:0000313" key="3">
    <source>
        <dbReference type="EMBL" id="TLE10368.1"/>
    </source>
</evidence>
<dbReference type="Proteomes" id="UP000029857">
    <property type="component" value="Unassembled WGS sequence"/>
</dbReference>
<name>A0A4U8U8P1_9HELI</name>
<dbReference type="PANTHER" id="PTHR47811">
    <property type="entry name" value="TRNA PSEUDOURIDINE SYNTHASE D"/>
    <property type="match status" value="1"/>
</dbReference>
<dbReference type="EMBL" id="JRPJ02000018">
    <property type="protein sequence ID" value="TLE10368.1"/>
    <property type="molecule type" value="Genomic_DNA"/>
</dbReference>
<comment type="caution">
    <text evidence="3">The sequence shown here is derived from an EMBL/GenBank/DDBJ whole genome shotgun (WGS) entry which is preliminary data.</text>
</comment>
<proteinExistence type="inferred from homology"/>
<dbReference type="InterPro" id="IPR020103">
    <property type="entry name" value="PsdUridine_synth_cat_dom_sf"/>
</dbReference>
<organism evidence="3 4">
    <name type="scientific">Helicobacter bilis</name>
    <dbReference type="NCBI Taxonomy" id="37372"/>
    <lineage>
        <taxon>Bacteria</taxon>
        <taxon>Pseudomonadati</taxon>
        <taxon>Campylobacterota</taxon>
        <taxon>Epsilonproteobacteria</taxon>
        <taxon>Campylobacterales</taxon>
        <taxon>Helicobacteraceae</taxon>
        <taxon>Helicobacter</taxon>
    </lineage>
</organism>
<dbReference type="InterPro" id="IPR001656">
    <property type="entry name" value="PsdUridine_synth_TruD"/>
</dbReference>
<dbReference type="PANTHER" id="PTHR47811:SF1">
    <property type="entry name" value="TRNA PSEUDOURIDINE SYNTHASE D"/>
    <property type="match status" value="1"/>
</dbReference>
<gene>
    <name evidence="2 3" type="primary">truD</name>
    <name evidence="3" type="ORF">LS79_006105</name>
</gene>
<dbReference type="HAMAP" id="MF_01082">
    <property type="entry name" value="TruD"/>
    <property type="match status" value="1"/>
</dbReference>
<dbReference type="Pfam" id="PF01142">
    <property type="entry name" value="TruD"/>
    <property type="match status" value="1"/>
</dbReference>
<dbReference type="GO" id="GO:0003723">
    <property type="term" value="F:RNA binding"/>
    <property type="evidence" value="ECO:0007669"/>
    <property type="project" value="InterPro"/>
</dbReference>
<feature type="active site" description="Nucleophile" evidence="2">
    <location>
        <position position="95"/>
    </location>
</feature>
<dbReference type="InterPro" id="IPR050170">
    <property type="entry name" value="TruD_pseudoU_synthase"/>
</dbReference>
<dbReference type="GO" id="GO:0005829">
    <property type="term" value="C:cytosol"/>
    <property type="evidence" value="ECO:0007669"/>
    <property type="project" value="TreeGrafter"/>
</dbReference>
<dbReference type="PROSITE" id="PS01268">
    <property type="entry name" value="UPF0024"/>
    <property type="match status" value="1"/>
</dbReference>
<dbReference type="InterPro" id="IPR042214">
    <property type="entry name" value="TruD_catalytic"/>
</dbReference>
<sequence length="455" mass="52578">MSNTKLNDEILTLLEQYATQKRFYGKSYPKIPFVFSHNERDFIVEEIPLYPFSNTGEHRILKVRKKNISTLECVNLIAQALHIKERDIGYAGLKDKHALTYQHISVPNKAFKAYENNLHKINQIKILESCLHGNKIKIGHLKGNKFFIRLKKVAPQSFERLKEEALLAQKQGFPNFFGYQRFGNFGDNYMQALQIKKPPNKQNPLEQLLISSLQSVCFNLWLEERLKISNIMQSFSPKDSMQALSHLYNITMDREIFEILHKHALPLTPLIGDVCMHYPHGKFFYFGDKRSNDLDSMDNTQTILDDIERLKNGSISITGLLNGMECKKILDSKNYALNPTTHLDLTQNLETKNCHAERSEAYIMESKRDSIQHKESKSTQNRVRLAKQDAYIIEQNFAYPIMANGARRYAWVYPSDLSIKYNAEKAQAEIAFTLPSGAYATSFLSYIKNGDVREF</sequence>
<dbReference type="Gene3D" id="3.30.2350.20">
    <property type="entry name" value="TruD, catalytic domain"/>
    <property type="match status" value="1"/>
</dbReference>
<dbReference type="GO" id="GO:0160150">
    <property type="term" value="F:tRNA pseudouridine(13) synthase activity"/>
    <property type="evidence" value="ECO:0007669"/>
    <property type="project" value="UniProtKB-EC"/>
</dbReference>
<dbReference type="GO" id="GO:0031119">
    <property type="term" value="P:tRNA pseudouridine synthesis"/>
    <property type="evidence" value="ECO:0007669"/>
    <property type="project" value="UniProtKB-UniRule"/>
</dbReference>
<reference evidence="3 4" key="1">
    <citation type="journal article" date="2014" name="Genome Announc.">
        <title>Draft genome sequences of eight enterohepatic helicobacter species isolated from both laboratory and wild rodents.</title>
        <authorList>
            <person name="Sheh A."/>
            <person name="Shen Z."/>
            <person name="Fox J.G."/>
        </authorList>
    </citation>
    <scope>NUCLEOTIDE SEQUENCE [LARGE SCALE GENOMIC DNA]</scope>
    <source>
        <strain evidence="3 4">ATCC 49320</strain>
    </source>
</reference>
<keyword evidence="2 3" id="KW-0413">Isomerase</keyword>
<protein>
    <recommendedName>
        <fullName evidence="2">tRNA pseudouridine synthase D</fullName>
        <ecNumber evidence="2">5.4.99.27</ecNumber>
    </recommendedName>
    <alternativeName>
        <fullName evidence="2">tRNA pseudouridine(13) synthase</fullName>
    </alternativeName>
    <alternativeName>
        <fullName evidence="2">tRNA pseudouridylate synthase D</fullName>
    </alternativeName>
    <alternativeName>
        <fullName evidence="2">tRNA-uridine isomerase D</fullName>
    </alternativeName>
</protein>
<comment type="catalytic activity">
    <reaction evidence="2">
        <text>uridine(13) in tRNA = pseudouridine(13) in tRNA</text>
        <dbReference type="Rhea" id="RHEA:42540"/>
        <dbReference type="Rhea" id="RHEA-COMP:10105"/>
        <dbReference type="Rhea" id="RHEA-COMP:10106"/>
        <dbReference type="ChEBI" id="CHEBI:65314"/>
        <dbReference type="ChEBI" id="CHEBI:65315"/>
        <dbReference type="EC" id="5.4.99.27"/>
    </reaction>
</comment>
<comment type="similarity">
    <text evidence="2">Belongs to the pseudouridine synthase TruD family.</text>
</comment>
<dbReference type="EC" id="5.4.99.27" evidence="2"/>